<evidence type="ECO:0008006" key="9">
    <source>
        <dbReference type="Google" id="ProtNLM"/>
    </source>
</evidence>
<dbReference type="OrthoDB" id="9769862at2"/>
<keyword evidence="5 6" id="KW-0472">Membrane</keyword>
<evidence type="ECO:0000256" key="3">
    <source>
        <dbReference type="ARBA" id="ARBA00022692"/>
    </source>
</evidence>
<feature type="transmembrane region" description="Helical" evidence="6">
    <location>
        <begin position="194"/>
        <end position="210"/>
    </location>
</feature>
<accession>A0A1B1S6K0</accession>
<accession>A0A1Z2XF74</accession>
<proteinExistence type="predicted"/>
<evidence type="ECO:0000313" key="8">
    <source>
        <dbReference type="Proteomes" id="UP000186351"/>
    </source>
</evidence>
<dbReference type="RefSeq" id="WP_068959818.1">
    <property type="nucleotide sequence ID" value="NZ_CAJTAP010000010.1"/>
</dbReference>
<feature type="transmembrane region" description="Helical" evidence="6">
    <location>
        <begin position="415"/>
        <end position="432"/>
    </location>
</feature>
<feature type="transmembrane region" description="Helical" evidence="6">
    <location>
        <begin position="134"/>
        <end position="151"/>
    </location>
</feature>
<dbReference type="STRING" id="1796646.A4V02_00760"/>
<dbReference type="InterPro" id="IPR050833">
    <property type="entry name" value="Poly_Biosynth_Transport"/>
</dbReference>
<feature type="transmembrane region" description="Helical" evidence="6">
    <location>
        <begin position="356"/>
        <end position="378"/>
    </location>
</feature>
<feature type="transmembrane region" description="Helical" evidence="6">
    <location>
        <begin position="320"/>
        <end position="344"/>
    </location>
</feature>
<evidence type="ECO:0000256" key="1">
    <source>
        <dbReference type="ARBA" id="ARBA00004651"/>
    </source>
</evidence>
<organism evidence="7 8">
    <name type="scientific">Muribaculum intestinale</name>
    <dbReference type="NCBI Taxonomy" id="1796646"/>
    <lineage>
        <taxon>Bacteria</taxon>
        <taxon>Pseudomonadati</taxon>
        <taxon>Bacteroidota</taxon>
        <taxon>Bacteroidia</taxon>
        <taxon>Bacteroidales</taxon>
        <taxon>Muribaculaceae</taxon>
        <taxon>Muribaculum</taxon>
    </lineage>
</organism>
<evidence type="ECO:0000256" key="4">
    <source>
        <dbReference type="ARBA" id="ARBA00022989"/>
    </source>
</evidence>
<comment type="subcellular location">
    <subcellularLocation>
        <location evidence="1">Cell membrane</location>
        <topology evidence="1">Multi-pass membrane protein</topology>
    </subcellularLocation>
</comment>
<sequence length="496" mass="53867">MASGTTDSQENSYRSIMRGMSAFGSVQVLQIVINVVRGKFVALLLGPEGMGISQLLVSSTNTLKQVASCGLPLSIVREVAAARGADDSTEPTTLDVATVVSVARRVVRYTALGAMLLCIVCSGLLSRITFDNNMYTWSFAALSVMMLFSVLSDGEMSLLQGLHEVKRLSKASLVGALVGLVAGVPLYWVFGYGGIVPAMIILAVATWAFYRYNMRRALPAGTTTVSVPHSLQWAIARRMLSLGVVLMAGTVLTTLVGYLVNMWVRALGSVGDVGLFQAANTIAGQYVAVVFTAMSLDYFPRLSAAISDNARMTVIVNRQFDLVGLVIAPLAIALMLTAPLLIRVLTSEEFMAVVPLVRWMALGLFLRAMAYPLGYISFAKGDKKLYFCLEGVFGCSVMLVANCLCYWAWGLVGLGVAMVIVHALDVAAYYIVNHRVYGYRIDRSTLRLMLLLSLPVLLTFLATLLPDIRLGYTLMTLLLLLTLFVSFRGIRSRLRN</sequence>
<dbReference type="Proteomes" id="UP000186351">
    <property type="component" value="Chromosome"/>
</dbReference>
<dbReference type="GO" id="GO:0005886">
    <property type="term" value="C:plasma membrane"/>
    <property type="evidence" value="ECO:0007669"/>
    <property type="project" value="UniProtKB-SubCell"/>
</dbReference>
<dbReference type="KEGG" id="pary:A4V02_00760"/>
<dbReference type="EMBL" id="CP015402">
    <property type="protein sequence ID" value="ANU62419.1"/>
    <property type="molecule type" value="Genomic_DNA"/>
</dbReference>
<evidence type="ECO:0000256" key="2">
    <source>
        <dbReference type="ARBA" id="ARBA00022475"/>
    </source>
</evidence>
<protein>
    <recommendedName>
        <fullName evidence="9">O-antigen translocase</fullName>
    </recommendedName>
</protein>
<reference evidence="8" key="1">
    <citation type="submission" date="2016-04" db="EMBL/GenBank/DDBJ databases">
        <title>Complete Genome Sequences of Twelve Strains of a Stable Defined Moderately Diverse Mouse Microbiota 2 (sDMDMm2).</title>
        <authorList>
            <person name="Uchimura Y."/>
            <person name="Wyss M."/>
            <person name="Brugiroux S."/>
            <person name="Limenitakis J.P."/>
            <person name="Stecher B."/>
            <person name="McCoy K.D."/>
            <person name="Macpherson A.J."/>
        </authorList>
    </citation>
    <scope>NUCLEOTIDE SEQUENCE [LARGE SCALE GENOMIC DNA]</scope>
    <source>
        <strain evidence="8">YL27</strain>
    </source>
</reference>
<keyword evidence="8" id="KW-1185">Reference proteome</keyword>
<dbReference type="AlphaFoldDB" id="A0A1B1S6K0"/>
<evidence type="ECO:0000256" key="5">
    <source>
        <dbReference type="ARBA" id="ARBA00023136"/>
    </source>
</evidence>
<feature type="transmembrane region" description="Helical" evidence="6">
    <location>
        <begin position="385"/>
        <end position="409"/>
    </location>
</feature>
<gene>
    <name evidence="7" type="ORF">A4V02_00760</name>
</gene>
<dbReference type="PANTHER" id="PTHR30250:SF11">
    <property type="entry name" value="O-ANTIGEN TRANSPORTER-RELATED"/>
    <property type="match status" value="1"/>
</dbReference>
<feature type="transmembrane region" description="Helical" evidence="6">
    <location>
        <begin position="239"/>
        <end position="260"/>
    </location>
</feature>
<feature type="transmembrane region" description="Helical" evidence="6">
    <location>
        <begin position="470"/>
        <end position="490"/>
    </location>
</feature>
<evidence type="ECO:0000256" key="6">
    <source>
        <dbReference type="SAM" id="Phobius"/>
    </source>
</evidence>
<dbReference type="GeneID" id="65535367"/>
<keyword evidence="3 6" id="KW-0812">Transmembrane</keyword>
<feature type="transmembrane region" description="Helical" evidence="6">
    <location>
        <begin position="444"/>
        <end position="464"/>
    </location>
</feature>
<keyword evidence="4 6" id="KW-1133">Transmembrane helix</keyword>
<name>A0A1B1S6K0_9BACT</name>
<feature type="transmembrane region" description="Helical" evidence="6">
    <location>
        <begin position="280"/>
        <end position="299"/>
    </location>
</feature>
<dbReference type="PANTHER" id="PTHR30250">
    <property type="entry name" value="PST FAMILY PREDICTED COLANIC ACID TRANSPORTER"/>
    <property type="match status" value="1"/>
</dbReference>
<evidence type="ECO:0000313" key="7">
    <source>
        <dbReference type="EMBL" id="ANU62419.1"/>
    </source>
</evidence>
<feature type="transmembrane region" description="Helical" evidence="6">
    <location>
        <begin position="109"/>
        <end position="128"/>
    </location>
</feature>
<dbReference type="Pfam" id="PF13440">
    <property type="entry name" value="Polysacc_synt_3"/>
    <property type="match status" value="1"/>
</dbReference>
<keyword evidence="2" id="KW-1003">Cell membrane</keyword>